<dbReference type="NCBIfam" id="NF009407">
    <property type="entry name" value="PRK12768.1"/>
    <property type="match status" value="1"/>
</dbReference>
<evidence type="ECO:0000256" key="5">
    <source>
        <dbReference type="SAM" id="Phobius"/>
    </source>
</evidence>
<dbReference type="Proteomes" id="UP001597171">
    <property type="component" value="Unassembled WGS sequence"/>
</dbReference>
<keyword evidence="7" id="KW-1185">Reference proteome</keyword>
<evidence type="ECO:0000256" key="1">
    <source>
        <dbReference type="ARBA" id="ARBA00004141"/>
    </source>
</evidence>
<feature type="transmembrane region" description="Helical" evidence="5">
    <location>
        <begin position="119"/>
        <end position="136"/>
    </location>
</feature>
<dbReference type="Pfam" id="PF07264">
    <property type="entry name" value="EI24"/>
    <property type="match status" value="1"/>
</dbReference>
<evidence type="ECO:0000313" key="7">
    <source>
        <dbReference type="Proteomes" id="UP001597171"/>
    </source>
</evidence>
<keyword evidence="3 5" id="KW-1133">Transmembrane helix</keyword>
<evidence type="ECO:0000313" key="6">
    <source>
        <dbReference type="EMBL" id="MFD1333234.1"/>
    </source>
</evidence>
<comment type="subcellular location">
    <subcellularLocation>
        <location evidence="1">Membrane</location>
        <topology evidence="1">Multi-pass membrane protein</topology>
    </subcellularLocation>
</comment>
<dbReference type="InterPro" id="IPR059112">
    <property type="entry name" value="CysZ/EI24"/>
</dbReference>
<protein>
    <submittedName>
        <fullName evidence="6">Sulfate transporter family protein</fullName>
    </submittedName>
</protein>
<evidence type="ECO:0000256" key="3">
    <source>
        <dbReference type="ARBA" id="ARBA00022989"/>
    </source>
</evidence>
<gene>
    <name evidence="6" type="ORF">ACFQ4O_14650</name>
</gene>
<evidence type="ECO:0000256" key="2">
    <source>
        <dbReference type="ARBA" id="ARBA00022692"/>
    </source>
</evidence>
<dbReference type="RefSeq" id="WP_378776607.1">
    <property type="nucleotide sequence ID" value="NZ_JBHTMX010000189.1"/>
</dbReference>
<keyword evidence="2 5" id="KW-0812">Transmembrane</keyword>
<reference evidence="7" key="1">
    <citation type="journal article" date="2019" name="Int. J. Syst. Evol. Microbiol.">
        <title>The Global Catalogue of Microorganisms (GCM) 10K type strain sequencing project: providing services to taxonomists for standard genome sequencing and annotation.</title>
        <authorList>
            <consortium name="The Broad Institute Genomics Platform"/>
            <consortium name="The Broad Institute Genome Sequencing Center for Infectious Disease"/>
            <person name="Wu L."/>
            <person name="Ma J."/>
        </authorList>
    </citation>
    <scope>NUCLEOTIDE SEQUENCE [LARGE SCALE GENOMIC DNA]</scope>
    <source>
        <strain evidence="7">CCUG 61696</strain>
    </source>
</reference>
<dbReference type="EMBL" id="JBHTMX010000189">
    <property type="protein sequence ID" value="MFD1333234.1"/>
    <property type="molecule type" value="Genomic_DNA"/>
</dbReference>
<accession>A0ABW3ZB04</accession>
<feature type="transmembrane region" description="Helical" evidence="5">
    <location>
        <begin position="63"/>
        <end position="86"/>
    </location>
</feature>
<comment type="caution">
    <text evidence="6">The sequence shown here is derived from an EMBL/GenBank/DDBJ whole genome shotgun (WGS) entry which is preliminary data.</text>
</comment>
<evidence type="ECO:0000256" key="4">
    <source>
        <dbReference type="ARBA" id="ARBA00023136"/>
    </source>
</evidence>
<name>A0ABW3ZB04_9HYPH</name>
<proteinExistence type="predicted"/>
<organism evidence="6 7">
    <name type="scientific">Methylopila musalis</name>
    <dbReference type="NCBI Taxonomy" id="1134781"/>
    <lineage>
        <taxon>Bacteria</taxon>
        <taxon>Pseudomonadati</taxon>
        <taxon>Pseudomonadota</taxon>
        <taxon>Alphaproteobacteria</taxon>
        <taxon>Hyphomicrobiales</taxon>
        <taxon>Methylopilaceae</taxon>
        <taxon>Methylopila</taxon>
    </lineage>
</organism>
<keyword evidence="4 5" id="KW-0472">Membrane</keyword>
<sequence>MLDSALMAARQMFSPEFRAVLLKSLGLTLLALALGWIGLQALIDHLLTLEPGYLRSGAQILSGLGLAFGLVFLITPVTAAVAGLFLDDVAAVVERTHYPADAPGVAPPTLRGALMSARFGALVLAVNVAMLPLLFFPGVNVAAWALVNAYLLSREYFTLAALRFRPEGEAAALRRRHRWRVFAAGLVAAALALAPLANLLTPLFATAFFVHLHKKIAADDARRLARRPAPERLGAS</sequence>
<feature type="transmembrane region" description="Helical" evidence="5">
    <location>
        <begin position="20"/>
        <end position="43"/>
    </location>
</feature>
<feature type="transmembrane region" description="Helical" evidence="5">
    <location>
        <begin position="182"/>
        <end position="205"/>
    </location>
</feature>